<reference evidence="2 3" key="1">
    <citation type="submission" date="2018-06" db="EMBL/GenBank/DDBJ databases">
        <title>Genomic Encyclopedia of Type Strains, Phase IV (KMG-IV): sequencing the most valuable type-strain genomes for metagenomic binning, comparative biology and taxonomic classification.</title>
        <authorList>
            <person name="Goeker M."/>
        </authorList>
    </citation>
    <scope>NUCLEOTIDE SEQUENCE [LARGE SCALE GENOMIC DNA]</scope>
    <source>
        <strain evidence="2 3">DSM 24875</strain>
    </source>
</reference>
<evidence type="ECO:0000256" key="1">
    <source>
        <dbReference type="SAM" id="Phobius"/>
    </source>
</evidence>
<proteinExistence type="predicted"/>
<evidence type="ECO:0000313" key="2">
    <source>
        <dbReference type="EMBL" id="RBP05265.1"/>
    </source>
</evidence>
<feature type="transmembrane region" description="Helical" evidence="1">
    <location>
        <begin position="98"/>
        <end position="117"/>
    </location>
</feature>
<sequence length="174" mass="19468">MSPRAEDRGGDARPLGVFRRMGRAAFAPGRFLRIDDSMAAIRRDFDDLNAGGRAGASRIRLDETGAFDLDASGFLHGQRRAAFEDALAVRQGSTARNAWIFLGLGALFFLGWLYRLMTMTWTANATLTALQFTPACAVFFLLAFRFGLENYQIRMRRKVTVMEYLSAPGGFWPR</sequence>
<dbReference type="EMBL" id="QNRK01000035">
    <property type="protein sequence ID" value="RBP05265.1"/>
    <property type="molecule type" value="Genomic_DNA"/>
</dbReference>
<feature type="transmembrane region" description="Helical" evidence="1">
    <location>
        <begin position="129"/>
        <end position="148"/>
    </location>
</feature>
<keyword evidence="3" id="KW-1185">Reference proteome</keyword>
<gene>
    <name evidence="2" type="ORF">DFR50_13555</name>
</gene>
<keyword evidence="1" id="KW-0812">Transmembrane</keyword>
<dbReference type="Proteomes" id="UP000253529">
    <property type="component" value="Unassembled WGS sequence"/>
</dbReference>
<dbReference type="AlphaFoldDB" id="A0A366EUV0"/>
<name>A0A366EUV0_9HYPH</name>
<organism evidence="2 3">
    <name type="scientific">Roseiarcus fermentans</name>
    <dbReference type="NCBI Taxonomy" id="1473586"/>
    <lineage>
        <taxon>Bacteria</taxon>
        <taxon>Pseudomonadati</taxon>
        <taxon>Pseudomonadota</taxon>
        <taxon>Alphaproteobacteria</taxon>
        <taxon>Hyphomicrobiales</taxon>
        <taxon>Roseiarcaceae</taxon>
        <taxon>Roseiarcus</taxon>
    </lineage>
</organism>
<comment type="caution">
    <text evidence="2">The sequence shown here is derived from an EMBL/GenBank/DDBJ whole genome shotgun (WGS) entry which is preliminary data.</text>
</comment>
<accession>A0A366EUV0</accession>
<protein>
    <submittedName>
        <fullName evidence="2">Uncharacterized protein</fullName>
    </submittedName>
</protein>
<keyword evidence="1" id="KW-0472">Membrane</keyword>
<keyword evidence="1" id="KW-1133">Transmembrane helix</keyword>
<evidence type="ECO:0000313" key="3">
    <source>
        <dbReference type="Proteomes" id="UP000253529"/>
    </source>
</evidence>